<keyword evidence="4" id="KW-1185">Reference proteome</keyword>
<dbReference type="InterPro" id="IPR054335">
    <property type="entry name" value="DuOB_dom"/>
</dbReference>
<dbReference type="Pfam" id="PF22557">
    <property type="entry name" value="DuOB"/>
    <property type="match status" value="1"/>
</dbReference>
<feature type="domain" description="Dual OB-containing" evidence="1">
    <location>
        <begin position="1"/>
        <end position="200"/>
    </location>
</feature>
<dbReference type="Proteomes" id="UP001175344">
    <property type="component" value="Unassembled WGS sequence"/>
</dbReference>
<proteinExistence type="predicted"/>
<dbReference type="RefSeq" id="WP_284949258.1">
    <property type="nucleotide sequence ID" value="NZ_JARTQQ020000001.1"/>
</dbReference>
<evidence type="ECO:0000313" key="2">
    <source>
        <dbReference type="EMBL" id="MEC5731221.1"/>
    </source>
</evidence>
<name>A0ABU6KZW9_ENTAS</name>
<reference evidence="3" key="2">
    <citation type="submission" date="2024-01" db="EMBL/GenBank/DDBJ databases">
        <authorList>
            <person name="Macesic N."/>
        </authorList>
    </citation>
    <scope>NUCLEOTIDE SEQUENCE</scope>
    <source>
        <strain evidence="3">CPO239</strain>
    </source>
</reference>
<evidence type="ECO:0000313" key="3">
    <source>
        <dbReference type="EMBL" id="MEC5731553.1"/>
    </source>
</evidence>
<evidence type="ECO:0000313" key="4">
    <source>
        <dbReference type="Proteomes" id="UP001175344"/>
    </source>
</evidence>
<gene>
    <name evidence="2" type="ORF">QAA55_022860</name>
    <name evidence="3" type="ORF">QAA55_024630</name>
</gene>
<sequence length="201" mass="22667">MEIIILANSVKHHQHCVAGKCTASGQWVRPVSNANGAELSHMQAQCQNPHGTFNVKPLQKVIMNFSAHAPLPHQPENHVIDGVTWRQNYKIANNELNQYLDRPSNIWGNTDRVEHASILSGQIEIRQSLYLVAVENLNLYKNQYKKRRASFTYKGINYDLAVTDPNFDSITQNNEAIMGIICVSLGEEYQGSCFKLIATVF</sequence>
<organism evidence="3 4">
    <name type="scientific">Enterobacter asburiae</name>
    <dbReference type="NCBI Taxonomy" id="61645"/>
    <lineage>
        <taxon>Bacteria</taxon>
        <taxon>Pseudomonadati</taxon>
        <taxon>Pseudomonadota</taxon>
        <taxon>Gammaproteobacteria</taxon>
        <taxon>Enterobacterales</taxon>
        <taxon>Enterobacteriaceae</taxon>
        <taxon>Enterobacter</taxon>
        <taxon>Enterobacter cloacae complex</taxon>
    </lineage>
</organism>
<comment type="caution">
    <text evidence="3">The sequence shown here is derived from an EMBL/GenBank/DDBJ whole genome shotgun (WGS) entry which is preliminary data.</text>
</comment>
<accession>A0ABU6KZW9</accession>
<dbReference type="EMBL" id="JARTQQ020000001">
    <property type="protein sequence ID" value="MEC5731221.1"/>
    <property type="molecule type" value="Genomic_DNA"/>
</dbReference>
<dbReference type="EMBL" id="JARTQQ020000002">
    <property type="protein sequence ID" value="MEC5731553.1"/>
    <property type="molecule type" value="Genomic_DNA"/>
</dbReference>
<reference evidence="3" key="1">
    <citation type="journal article" date="2023" name="Nat. Commun.">
        <title>Genomic dissection of endemic carbapenem resistance reveals metallo-beta-lactamase dissemination through clonal, plasmid and integron transfer.</title>
        <authorList>
            <person name="Macesic N."/>
            <person name="Hawkey J."/>
            <person name="Vezina B."/>
            <person name="Wisniewski J.A."/>
            <person name="Cottingham H."/>
            <person name="Blakeway L.V."/>
            <person name="Harshegyi T."/>
            <person name="Pragastis K."/>
            <person name="Badoordeen G.Z."/>
            <person name="Dennison A."/>
            <person name="Spelman D.W."/>
            <person name="Jenney A.W.J."/>
            <person name="Peleg A.Y."/>
        </authorList>
    </citation>
    <scope>NUCLEOTIDE SEQUENCE</scope>
    <source>
        <strain evidence="3">CPO239</strain>
    </source>
</reference>
<evidence type="ECO:0000259" key="1">
    <source>
        <dbReference type="Pfam" id="PF22557"/>
    </source>
</evidence>
<protein>
    <recommendedName>
        <fullName evidence="1">Dual OB-containing domain-containing protein</fullName>
    </recommendedName>
</protein>